<dbReference type="EMBL" id="CP029463">
    <property type="protein sequence ID" value="AWM14424.1"/>
    <property type="molecule type" value="Genomic_DNA"/>
</dbReference>
<keyword evidence="1" id="KW-0472">Membrane</keyword>
<dbReference type="Pfam" id="PF10067">
    <property type="entry name" value="DUF2306"/>
    <property type="match status" value="1"/>
</dbReference>
<keyword evidence="1" id="KW-0812">Transmembrane</keyword>
<protein>
    <recommendedName>
        <fullName evidence="4">DUF2306 domain-containing protein</fullName>
    </recommendedName>
</protein>
<feature type="transmembrane region" description="Helical" evidence="1">
    <location>
        <begin position="153"/>
        <end position="175"/>
    </location>
</feature>
<feature type="transmembrane region" description="Helical" evidence="1">
    <location>
        <begin position="49"/>
        <end position="69"/>
    </location>
</feature>
<dbReference type="InterPro" id="IPR018750">
    <property type="entry name" value="DUF2306_membrane"/>
</dbReference>
<evidence type="ECO:0008006" key="4">
    <source>
        <dbReference type="Google" id="ProtNLM"/>
    </source>
</evidence>
<evidence type="ECO:0000256" key="1">
    <source>
        <dbReference type="SAM" id="Phobius"/>
    </source>
</evidence>
<feature type="transmembrane region" description="Helical" evidence="1">
    <location>
        <begin position="9"/>
        <end position="29"/>
    </location>
</feature>
<gene>
    <name evidence="2" type="ORF">DI487_11530</name>
</gene>
<dbReference type="KEGG" id="fse:DI487_11530"/>
<keyword evidence="3" id="KW-1185">Reference proteome</keyword>
<keyword evidence="1" id="KW-1133">Transmembrane helix</keyword>
<proteinExistence type="predicted"/>
<name>A0A2U8QX15_9FLAO</name>
<dbReference type="AlphaFoldDB" id="A0A2U8QX15"/>
<feature type="transmembrane region" description="Helical" evidence="1">
    <location>
        <begin position="187"/>
        <end position="206"/>
    </location>
</feature>
<evidence type="ECO:0000313" key="3">
    <source>
        <dbReference type="Proteomes" id="UP000245429"/>
    </source>
</evidence>
<dbReference type="Proteomes" id="UP000245429">
    <property type="component" value="Chromosome"/>
</dbReference>
<reference evidence="2 3" key="1">
    <citation type="submission" date="2018-05" db="EMBL/GenBank/DDBJ databases">
        <title>Flavobacterium sp. MEBiC07310.</title>
        <authorList>
            <person name="Baek K."/>
        </authorList>
    </citation>
    <scope>NUCLEOTIDE SEQUENCE [LARGE SCALE GENOMIC DNA]</scope>
    <source>
        <strain evidence="2 3">MEBiC07310</strain>
    </source>
</reference>
<evidence type="ECO:0000313" key="2">
    <source>
        <dbReference type="EMBL" id="AWM14424.1"/>
    </source>
</evidence>
<dbReference type="OrthoDB" id="6385003at2"/>
<sequence length="216" mass="25682">MRTSFFKYAILFIYFYFTYLLLLITIQYIPMRFDVAFLRIKYEEILLLHYKIAFFVHVYTSIFLVLLGWTQFLENIRRKQKDIHQLIGKIYIFLIVFLSGPSGLVMSYYANGGVIAQTSFVILSVLWMYFTYRSYAFIRKGDFINHQKFAIRSFALTLSAISLRLFKYIIVFLFHPPPMDVYRIVSWLGWGVNLIIAEIIIFKLFIKSTKNGIKTK</sequence>
<feature type="transmembrane region" description="Helical" evidence="1">
    <location>
        <begin position="90"/>
        <end position="109"/>
    </location>
</feature>
<accession>A0A2U8QX15</accession>
<feature type="transmembrane region" description="Helical" evidence="1">
    <location>
        <begin position="115"/>
        <end position="132"/>
    </location>
</feature>
<organism evidence="2 3">
    <name type="scientific">Flavobacterium sediminis</name>
    <dbReference type="NCBI Taxonomy" id="2201181"/>
    <lineage>
        <taxon>Bacteria</taxon>
        <taxon>Pseudomonadati</taxon>
        <taxon>Bacteroidota</taxon>
        <taxon>Flavobacteriia</taxon>
        <taxon>Flavobacteriales</taxon>
        <taxon>Flavobacteriaceae</taxon>
        <taxon>Flavobacterium</taxon>
    </lineage>
</organism>